<reference evidence="1" key="1">
    <citation type="submission" date="2014-11" db="EMBL/GenBank/DDBJ databases">
        <authorList>
            <person name="Otto D Thomas"/>
            <person name="Naeem Raeece"/>
        </authorList>
    </citation>
    <scope>NUCLEOTIDE SEQUENCE</scope>
</reference>
<protein>
    <submittedName>
        <fullName evidence="1">Uncharacterized protein</fullName>
    </submittedName>
</protein>
<dbReference type="AlphaFoldDB" id="A0A0G4FCX8"/>
<dbReference type="VEuPathDB" id="CryptoDB:Cvel_16389"/>
<sequence length="288" mass="31855">MVRWFDMGTLKLQVHIDSKFYHTAKVFMHTGLGLFGVCRNYARAPVCSGTECSDKGPHGDITPEKLRHSFKAARRALKRYSSGEGGSLSDVAAEEEERELSAEAAQLPSISLEPSIFNATHVELLSRLIDRYESGLAGFEEKGGEDFEPCGRSLKDTKEDILKLIEMTAAKQIEAQTDAIENQLLPALAAEGLSVQEDAVVVVPSIATTRTLNFEYAVWLKLMGEKAAGVRLFSSEGTASDEEAVMNMETRRIDSELGSAAFGDPWRMHYDLFGLQAERHVGHFFRGY</sequence>
<name>A0A0G4FCX8_9ALVE</name>
<accession>A0A0G4FCX8</accession>
<proteinExistence type="predicted"/>
<evidence type="ECO:0000313" key="1">
    <source>
        <dbReference type="EMBL" id="CEM11021.1"/>
    </source>
</evidence>
<gene>
    <name evidence="1" type="ORF">Cvel_16389</name>
</gene>
<dbReference type="EMBL" id="CDMZ01000288">
    <property type="protein sequence ID" value="CEM11021.1"/>
    <property type="molecule type" value="Genomic_DNA"/>
</dbReference>
<organism evidence="1">
    <name type="scientific">Chromera velia CCMP2878</name>
    <dbReference type="NCBI Taxonomy" id="1169474"/>
    <lineage>
        <taxon>Eukaryota</taxon>
        <taxon>Sar</taxon>
        <taxon>Alveolata</taxon>
        <taxon>Colpodellida</taxon>
        <taxon>Chromeraceae</taxon>
        <taxon>Chromera</taxon>
    </lineage>
</organism>